<dbReference type="Gene3D" id="1.20.5.340">
    <property type="match status" value="1"/>
</dbReference>
<feature type="compositionally biased region" description="Polar residues" evidence="7">
    <location>
        <begin position="125"/>
        <end position="135"/>
    </location>
</feature>
<dbReference type="Pfam" id="PF21788">
    <property type="entry name" value="TNP-like_GBD"/>
    <property type="match status" value="1"/>
</dbReference>
<dbReference type="Pfam" id="PF12017">
    <property type="entry name" value="Tnp_P_element"/>
    <property type="match status" value="1"/>
</dbReference>
<feature type="compositionally biased region" description="Basic and acidic residues" evidence="7">
    <location>
        <begin position="93"/>
        <end position="111"/>
    </location>
</feature>
<proteinExistence type="predicted"/>
<dbReference type="Pfam" id="PF05485">
    <property type="entry name" value="THAP"/>
    <property type="match status" value="1"/>
</dbReference>
<feature type="region of interest" description="Disordered" evidence="7">
    <location>
        <begin position="591"/>
        <end position="626"/>
    </location>
</feature>
<evidence type="ECO:0000259" key="8">
    <source>
        <dbReference type="PROSITE" id="PS50950"/>
    </source>
</evidence>
<dbReference type="InterPro" id="IPR048366">
    <property type="entry name" value="TNP-like_GBD"/>
</dbReference>
<keyword evidence="10" id="KW-1185">Reference proteome</keyword>
<name>A0A8S9XJE0_APOLU</name>
<dbReference type="PANTHER" id="PTHR46927:SF3">
    <property type="entry name" value="THAP-TYPE DOMAIN-CONTAINING PROTEIN"/>
    <property type="match status" value="1"/>
</dbReference>
<evidence type="ECO:0000256" key="1">
    <source>
        <dbReference type="ARBA" id="ARBA00022723"/>
    </source>
</evidence>
<keyword evidence="6" id="KW-0175">Coiled coil</keyword>
<evidence type="ECO:0000256" key="2">
    <source>
        <dbReference type="ARBA" id="ARBA00022771"/>
    </source>
</evidence>
<accession>A0A8S9XJE0</accession>
<dbReference type="SUPFAM" id="SSF57716">
    <property type="entry name" value="Glucocorticoid receptor-like (DNA-binding domain)"/>
    <property type="match status" value="1"/>
</dbReference>
<keyword evidence="4 5" id="KW-0238">DNA-binding</keyword>
<feature type="coiled-coil region" evidence="6">
    <location>
        <begin position="165"/>
        <end position="213"/>
    </location>
</feature>
<dbReference type="InterPro" id="IPR052224">
    <property type="entry name" value="THAP_domain_protein"/>
</dbReference>
<dbReference type="PROSITE" id="PS50950">
    <property type="entry name" value="ZF_THAP"/>
    <property type="match status" value="1"/>
</dbReference>
<feature type="domain" description="THAP-type" evidence="8">
    <location>
        <begin position="1"/>
        <end position="88"/>
    </location>
</feature>
<dbReference type="InterPro" id="IPR006612">
    <property type="entry name" value="THAP_Znf"/>
</dbReference>
<organism evidence="9 10">
    <name type="scientific">Apolygus lucorum</name>
    <name type="common">Small green plant bug</name>
    <name type="synonym">Lygocoris lucorum</name>
    <dbReference type="NCBI Taxonomy" id="248454"/>
    <lineage>
        <taxon>Eukaryota</taxon>
        <taxon>Metazoa</taxon>
        <taxon>Ecdysozoa</taxon>
        <taxon>Arthropoda</taxon>
        <taxon>Hexapoda</taxon>
        <taxon>Insecta</taxon>
        <taxon>Pterygota</taxon>
        <taxon>Neoptera</taxon>
        <taxon>Paraneoptera</taxon>
        <taxon>Hemiptera</taxon>
        <taxon>Heteroptera</taxon>
        <taxon>Panheteroptera</taxon>
        <taxon>Cimicomorpha</taxon>
        <taxon>Miridae</taxon>
        <taxon>Mirini</taxon>
        <taxon>Apolygus</taxon>
    </lineage>
</organism>
<keyword evidence="3" id="KW-0862">Zinc</keyword>
<feature type="compositionally biased region" description="Basic residues" evidence="7">
    <location>
        <begin position="602"/>
        <end position="611"/>
    </location>
</feature>
<comment type="caution">
    <text evidence="9">The sequence shown here is derived from an EMBL/GenBank/DDBJ whole genome shotgun (WGS) entry which is preliminary data.</text>
</comment>
<protein>
    <recommendedName>
        <fullName evidence="8">THAP-type domain-containing protein</fullName>
    </recommendedName>
</protein>
<dbReference type="SMART" id="SM00980">
    <property type="entry name" value="THAP"/>
    <property type="match status" value="1"/>
</dbReference>
<feature type="region of interest" description="Disordered" evidence="7">
    <location>
        <begin position="125"/>
        <end position="152"/>
    </location>
</feature>
<evidence type="ECO:0000256" key="3">
    <source>
        <dbReference type="ARBA" id="ARBA00022833"/>
    </source>
</evidence>
<dbReference type="AlphaFoldDB" id="A0A8S9XJE0"/>
<feature type="compositionally biased region" description="Acidic residues" evidence="7">
    <location>
        <begin position="616"/>
        <end position="626"/>
    </location>
</feature>
<dbReference type="OrthoDB" id="6629314at2759"/>
<dbReference type="InterPro" id="IPR021896">
    <property type="entry name" value="THAP9-like_HTH"/>
</dbReference>
<dbReference type="PANTHER" id="PTHR46927">
    <property type="entry name" value="AGAP005574-PA"/>
    <property type="match status" value="1"/>
</dbReference>
<keyword evidence="1" id="KW-0479">Metal-binding</keyword>
<feature type="region of interest" description="Disordered" evidence="7">
    <location>
        <begin position="83"/>
        <end position="111"/>
    </location>
</feature>
<evidence type="ECO:0000256" key="7">
    <source>
        <dbReference type="SAM" id="MobiDB-lite"/>
    </source>
</evidence>
<dbReference type="GO" id="GO:0003677">
    <property type="term" value="F:DNA binding"/>
    <property type="evidence" value="ECO:0007669"/>
    <property type="project" value="UniProtKB-UniRule"/>
</dbReference>
<dbReference type="Proteomes" id="UP000466442">
    <property type="component" value="Unassembled WGS sequence"/>
</dbReference>
<reference evidence="9" key="1">
    <citation type="journal article" date="2021" name="Mol. Ecol. Resour.">
        <title>Apolygus lucorum genome provides insights into omnivorousness and mesophyll feeding.</title>
        <authorList>
            <person name="Liu Y."/>
            <person name="Liu H."/>
            <person name="Wang H."/>
            <person name="Huang T."/>
            <person name="Liu B."/>
            <person name="Yang B."/>
            <person name="Yin L."/>
            <person name="Li B."/>
            <person name="Zhang Y."/>
            <person name="Zhang S."/>
            <person name="Jiang F."/>
            <person name="Zhang X."/>
            <person name="Ren Y."/>
            <person name="Wang B."/>
            <person name="Wang S."/>
            <person name="Lu Y."/>
            <person name="Wu K."/>
            <person name="Fan W."/>
            <person name="Wang G."/>
        </authorList>
    </citation>
    <scope>NUCLEOTIDE SEQUENCE</scope>
    <source>
        <strain evidence="9">12Hb</strain>
    </source>
</reference>
<dbReference type="EMBL" id="WIXP02000006">
    <property type="protein sequence ID" value="KAF6209170.1"/>
    <property type="molecule type" value="Genomic_DNA"/>
</dbReference>
<dbReference type="InterPro" id="IPR048365">
    <property type="entry name" value="TNP-like_RNaseH_N"/>
</dbReference>
<evidence type="ECO:0000313" key="9">
    <source>
        <dbReference type="EMBL" id="KAF6209170.1"/>
    </source>
</evidence>
<evidence type="ECO:0000256" key="4">
    <source>
        <dbReference type="ARBA" id="ARBA00023125"/>
    </source>
</evidence>
<dbReference type="Pfam" id="PF21787">
    <property type="entry name" value="TNP-like_RNaseH_N"/>
    <property type="match status" value="1"/>
</dbReference>
<evidence type="ECO:0000256" key="5">
    <source>
        <dbReference type="PROSITE-ProRule" id="PRU00309"/>
    </source>
</evidence>
<sequence length="626" mass="72621">MPYCAIYGCTNHNQNSTVKFYTFPKDKALCQKWKHLCYREDHINVRTATICSVHFSSDSFDTPLKYKLLNYRPKNLRDLKKDAIPSLHLPRPQRKECKSSRENRMERKEQRGLLKNILIESNLKSTFQNSEPSSTHSDEDNESRQDLSLTPINSRAEDGQMIVLMTSVNEEITSLKEENRQLKTANDILVQTNQELKYENQSLRSELENLKTYISTEVNNKIHESLSRIFTPGQITSLLSQQQPKKILWKNDDIASAISLRSISSKCYRYLRIKLHYPLPAPSTLRKWIARIEFSPGILHNVLTIMKNKSNKADNFRKIVALSFDEMSLSKLMDFDTKKEMVIGPHNNVQVVFVRAINANWKQPIFYNFDEAMKRDVLFDIINSVERAGFHVISITSDMGPGNRALWRELNISPSNCSFSNPFDDKRPIFVFADAPHLLKLARNHFVTKGFTFDDKVASKDCLLEMLDQAAKHDLKVPFKLTESQIFVSDKQRVKTAAQLFSHANAKALEYYGQRNLLDKNSTSWEPTAEVLLKFNNWFDVFNSSIPHTSQIEKNGYGLNMIQQNQIINEMLCLMERLQVRGSKASQQFFSNLKKIEEPKRKEPKNKKKKKRENDMESEEDVISDW</sequence>
<evidence type="ECO:0000256" key="6">
    <source>
        <dbReference type="SAM" id="Coils"/>
    </source>
</evidence>
<dbReference type="GO" id="GO:0008270">
    <property type="term" value="F:zinc ion binding"/>
    <property type="evidence" value="ECO:0007669"/>
    <property type="project" value="UniProtKB-KW"/>
</dbReference>
<gene>
    <name evidence="9" type="ORF">GE061_014915</name>
</gene>
<feature type="compositionally biased region" description="Basic and acidic residues" evidence="7">
    <location>
        <begin position="136"/>
        <end position="145"/>
    </location>
</feature>
<keyword evidence="2 5" id="KW-0863">Zinc-finger</keyword>
<evidence type="ECO:0000313" key="10">
    <source>
        <dbReference type="Proteomes" id="UP000466442"/>
    </source>
</evidence>
<dbReference type="SMART" id="SM00692">
    <property type="entry name" value="DM3"/>
    <property type="match status" value="1"/>
</dbReference>